<protein>
    <submittedName>
        <fullName evidence="2">Uncharacterized protein</fullName>
    </submittedName>
</protein>
<dbReference type="EMBL" id="CAUOFW020005281">
    <property type="protein sequence ID" value="CAK9169429.1"/>
    <property type="molecule type" value="Genomic_DNA"/>
</dbReference>
<dbReference type="Proteomes" id="UP001642360">
    <property type="component" value="Unassembled WGS sequence"/>
</dbReference>
<evidence type="ECO:0000256" key="1">
    <source>
        <dbReference type="ARBA" id="ARBA00009624"/>
    </source>
</evidence>
<dbReference type="AlphaFoldDB" id="A0ABC8TIZ7"/>
<comment type="caution">
    <text evidence="2">The sequence shown here is derived from an EMBL/GenBank/DDBJ whole genome shotgun (WGS) entry which is preliminary data.</text>
</comment>
<evidence type="ECO:0000313" key="3">
    <source>
        <dbReference type="Proteomes" id="UP001642360"/>
    </source>
</evidence>
<gene>
    <name evidence="2" type="ORF">ILEXP_LOCUS38873</name>
</gene>
<dbReference type="PANTHER" id="PTHR11743">
    <property type="entry name" value="VOLTAGE-DEPENDENT ANION-SELECTIVE CHANNEL"/>
    <property type="match status" value="1"/>
</dbReference>
<dbReference type="InterPro" id="IPR027246">
    <property type="entry name" value="Porin_Euk/Tom40"/>
</dbReference>
<sequence length="101" mass="11051">MDKGETLKASYVHTVSPVSGTEVAAEMTHSFSSYQNSFSFGSAHAVDPLTVVKTRFSDDGKIAMLCQREWRPKSLITFSSEYDSKSINSTPKFGLALALKP</sequence>
<organism evidence="2 3">
    <name type="scientific">Ilex paraguariensis</name>
    <name type="common">yerba mate</name>
    <dbReference type="NCBI Taxonomy" id="185542"/>
    <lineage>
        <taxon>Eukaryota</taxon>
        <taxon>Viridiplantae</taxon>
        <taxon>Streptophyta</taxon>
        <taxon>Embryophyta</taxon>
        <taxon>Tracheophyta</taxon>
        <taxon>Spermatophyta</taxon>
        <taxon>Magnoliopsida</taxon>
        <taxon>eudicotyledons</taxon>
        <taxon>Gunneridae</taxon>
        <taxon>Pentapetalae</taxon>
        <taxon>asterids</taxon>
        <taxon>campanulids</taxon>
        <taxon>Aquifoliales</taxon>
        <taxon>Aquifoliaceae</taxon>
        <taxon>Ilex</taxon>
    </lineage>
</organism>
<dbReference type="Pfam" id="PF01459">
    <property type="entry name" value="Porin_3"/>
    <property type="match status" value="1"/>
</dbReference>
<evidence type="ECO:0000313" key="2">
    <source>
        <dbReference type="EMBL" id="CAK9169429.1"/>
    </source>
</evidence>
<reference evidence="2 3" key="1">
    <citation type="submission" date="2024-02" db="EMBL/GenBank/DDBJ databases">
        <authorList>
            <person name="Vignale AGUSTIN F."/>
            <person name="Sosa J E."/>
            <person name="Modenutti C."/>
        </authorList>
    </citation>
    <scope>NUCLEOTIDE SEQUENCE [LARGE SCALE GENOMIC DNA]</scope>
</reference>
<dbReference type="GO" id="GO:0005739">
    <property type="term" value="C:mitochondrion"/>
    <property type="evidence" value="ECO:0007669"/>
    <property type="project" value="UniProtKB-ARBA"/>
</dbReference>
<proteinExistence type="inferred from homology"/>
<name>A0ABC8TIZ7_9AQUA</name>
<comment type="similarity">
    <text evidence="1">Belongs to the eukaryotic mitochondrial porin (TC 1.B.8.1) family.</text>
</comment>
<accession>A0ABC8TIZ7</accession>
<dbReference type="InterPro" id="IPR001925">
    <property type="entry name" value="Porin_Euk"/>
</dbReference>
<keyword evidence="3" id="KW-1185">Reference proteome</keyword>
<dbReference type="Gene3D" id="2.40.160.10">
    <property type="entry name" value="Porin"/>
    <property type="match status" value="1"/>
</dbReference>
<dbReference type="InterPro" id="IPR023614">
    <property type="entry name" value="Porin_dom_sf"/>
</dbReference>
<dbReference type="PANTHER" id="PTHR11743:SF27">
    <property type="entry name" value="MITOCHONDRIAL OUTER MEMBRANE PROTEIN PORIN 4"/>
    <property type="match status" value="1"/>
</dbReference>